<proteinExistence type="predicted"/>
<feature type="domain" description="SprT-like" evidence="1">
    <location>
        <begin position="62"/>
        <end position="107"/>
    </location>
</feature>
<dbReference type="AlphaFoldDB" id="A0AAN4VZ21"/>
<organism evidence="2 3">
    <name type="scientific">Persicobacter diffluens</name>
    <dbReference type="NCBI Taxonomy" id="981"/>
    <lineage>
        <taxon>Bacteria</taxon>
        <taxon>Pseudomonadati</taxon>
        <taxon>Bacteroidota</taxon>
        <taxon>Cytophagia</taxon>
        <taxon>Cytophagales</taxon>
        <taxon>Persicobacteraceae</taxon>
        <taxon>Persicobacter</taxon>
    </lineage>
</organism>
<dbReference type="Proteomes" id="UP001310022">
    <property type="component" value="Unassembled WGS sequence"/>
</dbReference>
<dbReference type="EMBL" id="BQKE01000001">
    <property type="protein sequence ID" value="GJM61696.1"/>
    <property type="molecule type" value="Genomic_DNA"/>
</dbReference>
<sequence length="284" mass="33062">MSVKKLTDLIQSYIPKAALPLIGQLWEQLPFGLHIKNKRESKLGDFRNHPKYGPTITINHNLSHSQFLLTLVHEIAHHYCFEQYNRKGIQIKPHGVEWKQTFQQLMQPFLIPEIYSEPLLSVLKNHMKNPAASSGRDPELYKLLRGPVNEQERMEEGFWILENMEIGDCFVHRKKCYRIIDRRNSKVIARNIQNAKVYNFIAGAEVFKIEDQELLEKIITKDQQSSAQIKALSTGPKVGEIPNGTVFSYNKVKFRKIKNNRTRCIAEEIHTGKHYSFHMETVLK</sequence>
<keyword evidence="3" id="KW-1185">Reference proteome</keyword>
<comment type="caution">
    <text evidence="2">The sequence shown here is derived from an EMBL/GenBank/DDBJ whole genome shotgun (WGS) entry which is preliminary data.</text>
</comment>
<protein>
    <recommendedName>
        <fullName evidence="1">SprT-like domain-containing protein</fullName>
    </recommendedName>
</protein>
<name>A0AAN4VZ21_9BACT</name>
<dbReference type="RefSeq" id="WP_338237183.1">
    <property type="nucleotide sequence ID" value="NZ_BQKE01000001.1"/>
</dbReference>
<evidence type="ECO:0000313" key="2">
    <source>
        <dbReference type="EMBL" id="GJM61696.1"/>
    </source>
</evidence>
<reference evidence="2 3" key="1">
    <citation type="submission" date="2021-12" db="EMBL/GenBank/DDBJ databases">
        <title>Genome sequencing of bacteria with rrn-lacking chromosome and rrn-plasmid.</title>
        <authorList>
            <person name="Anda M."/>
            <person name="Iwasaki W."/>
        </authorList>
    </citation>
    <scope>NUCLEOTIDE SEQUENCE [LARGE SCALE GENOMIC DNA]</scope>
    <source>
        <strain evidence="2 3">NBRC 15940</strain>
    </source>
</reference>
<dbReference type="InterPro" id="IPR006640">
    <property type="entry name" value="SprT-like_domain"/>
</dbReference>
<evidence type="ECO:0000313" key="3">
    <source>
        <dbReference type="Proteomes" id="UP001310022"/>
    </source>
</evidence>
<dbReference type="GO" id="GO:0006950">
    <property type="term" value="P:response to stress"/>
    <property type="evidence" value="ECO:0007669"/>
    <property type="project" value="UniProtKB-ARBA"/>
</dbReference>
<dbReference type="Pfam" id="PF10263">
    <property type="entry name" value="SprT-like"/>
    <property type="match status" value="1"/>
</dbReference>
<gene>
    <name evidence="2" type="ORF">PEDI_22480</name>
</gene>
<accession>A0AAN4VZ21</accession>
<evidence type="ECO:0000259" key="1">
    <source>
        <dbReference type="Pfam" id="PF10263"/>
    </source>
</evidence>